<keyword evidence="2" id="KW-1185">Reference proteome</keyword>
<dbReference type="STRING" id="247279.NIES1031_02995"/>
<evidence type="ECO:0000313" key="2">
    <source>
        <dbReference type="Proteomes" id="UP000185984"/>
    </source>
</evidence>
<dbReference type="EMBL" id="MRCC01000002">
    <property type="protein sequence ID" value="OKH28877.1"/>
    <property type="molecule type" value="Genomic_DNA"/>
</dbReference>
<accession>A0A1U7HZ30</accession>
<organism evidence="1 2">
    <name type="scientific">Chroogloeocystis siderophila 5.2 s.c.1</name>
    <dbReference type="NCBI Taxonomy" id="247279"/>
    <lineage>
        <taxon>Bacteria</taxon>
        <taxon>Bacillati</taxon>
        <taxon>Cyanobacteriota</taxon>
        <taxon>Cyanophyceae</taxon>
        <taxon>Oscillatoriophycideae</taxon>
        <taxon>Chroococcales</taxon>
        <taxon>Chroococcaceae</taxon>
        <taxon>Chroogloeocystis</taxon>
    </lineage>
</organism>
<name>A0A1U7HZ30_9CHRO</name>
<comment type="caution">
    <text evidence="1">The sequence shown here is derived from an EMBL/GenBank/DDBJ whole genome shotgun (WGS) entry which is preliminary data.</text>
</comment>
<gene>
    <name evidence="1" type="ORF">NIES1031_02995</name>
</gene>
<protein>
    <submittedName>
        <fullName evidence="1">Uncharacterized protein</fullName>
    </submittedName>
</protein>
<dbReference type="OrthoDB" id="425530at2"/>
<dbReference type="AlphaFoldDB" id="A0A1U7HZ30"/>
<proteinExistence type="predicted"/>
<dbReference type="Proteomes" id="UP000185984">
    <property type="component" value="Unassembled WGS sequence"/>
</dbReference>
<reference evidence="1 2" key="1">
    <citation type="submission" date="2016-11" db="EMBL/GenBank/DDBJ databases">
        <title>Draft Genome Sequences of Nine Cyanobacterial Strains from Diverse Habitats.</title>
        <authorList>
            <person name="Zhu T."/>
            <person name="Hou S."/>
            <person name="Lu X."/>
            <person name="Hess W.R."/>
        </authorList>
    </citation>
    <scope>NUCLEOTIDE SEQUENCE [LARGE SCALE GENOMIC DNA]</scope>
    <source>
        <strain evidence="1 2">5.2 s.c.1</strain>
    </source>
</reference>
<evidence type="ECO:0000313" key="1">
    <source>
        <dbReference type="EMBL" id="OKH28877.1"/>
    </source>
</evidence>
<sequence>MAFIKIENVVINTNYIAAIKLDNQTISGESSVSLLMATPKLPLFQIEGAFPNHYHYEWIDFVGREAKALKDYFTSFNNVIDLLPQPCKVKEM</sequence>